<protein>
    <recommendedName>
        <fullName evidence="2">Agd3 CBM87 domain-containing protein</fullName>
    </recommendedName>
</protein>
<feature type="chain" id="PRO_5043862798" description="Agd3 CBM87 domain-containing protein" evidence="1">
    <location>
        <begin position="22"/>
        <end position="721"/>
    </location>
</feature>
<dbReference type="PROSITE" id="PS51257">
    <property type="entry name" value="PROKAR_LIPOPROTEIN"/>
    <property type="match status" value="1"/>
</dbReference>
<dbReference type="Pfam" id="PF25116">
    <property type="entry name" value="CBM87_Agd3"/>
    <property type="match status" value="1"/>
</dbReference>
<feature type="domain" description="Agd3 CBM87" evidence="2">
    <location>
        <begin position="104"/>
        <end position="292"/>
    </location>
</feature>
<reference evidence="3" key="1">
    <citation type="submission" date="2024-06" db="EMBL/GenBank/DDBJ databases">
        <title>Draft Genome Sequence of Deinococcus sonorensis Type Strain KR-87, a Biofilm Producing Representative of the Genus Deinococcus.</title>
        <authorList>
            <person name="Boren L.S."/>
            <person name="Grosso R.A."/>
            <person name="Hugenberg-Cox A.N."/>
            <person name="Hill J.T.E."/>
            <person name="Albert C.M."/>
            <person name="Tuohy J.M."/>
        </authorList>
    </citation>
    <scope>NUCLEOTIDE SEQUENCE</scope>
    <source>
        <strain evidence="3">KR-87</strain>
    </source>
</reference>
<accession>A0AAU7UCM7</accession>
<sequence length="721" mass="77815">MPNLTRRALSTVLLSLPLLIAACGQQPQKPTPVDTSVAPSDAQVNAYTPQAHNHNHELNLASPALDPSVERTRQAQLGIGRIPPSSHPIRTLSLPTNAQTSKVALRILVLSSGAGDYGLDSARLMLNRAGIPYDVLDASTQALSSSTLIDASGVGRYSGVVLTDNALVTQTSPGVFQSALDAGEWSLLFEYEKAYAVRQLALYGYPGVAPEDYGLRAVSGAEGSSTQFHVTDAGKSIFTDLTANDVPVRYAYSYPSQLEPASGVTTQPVLQDGSGRILAVTSQTDGRERLLVTTAQNPYLLHTELMSYGLINWLTKGVYLGEYRRFLQVDIDDWFLPGDHYDAATGGFYPTPFRLSAQDAVATRDDQTALQSAFPVAKSFRYAVAFNGFGADLKAQASCDPNVKSSDPLTSVSRCMNNSFDWINHTYTHLRLDITDFFTSYAEIRKNVLVGKQLGLNMNSVSLITGEHSGLGYKDPNETDPDGNVGAKIDFGLGASNVNMLAAALLNGVSYIASNHSVSSQWDPSCTGCGVVHPLTKALFLVPRYPNSIGYYVTTPDEAVAAYNRIYAPGGTMPYYDHALSYSEFLDKDSDISLGHVLAGEAFPTYMHQPNLNQYAPGHSLAGDWLRAVLTKYSRYSTLPLKTLRWDALGAYVRNRTLSMKSGTTAVWDRSTNTVTVRNPVGGPVYVTGGAASIEETYAGQNISRLTTAAGVNVQLKVQPR</sequence>
<dbReference type="RefSeq" id="WP_350243841.1">
    <property type="nucleotide sequence ID" value="NZ_CP158299.1"/>
</dbReference>
<dbReference type="InterPro" id="IPR056827">
    <property type="entry name" value="CBM87_Agd3"/>
</dbReference>
<proteinExistence type="predicted"/>
<gene>
    <name evidence="3" type="ORF">ABOD76_05705</name>
</gene>
<evidence type="ECO:0000313" key="3">
    <source>
        <dbReference type="EMBL" id="XBV85799.1"/>
    </source>
</evidence>
<feature type="signal peptide" evidence="1">
    <location>
        <begin position="1"/>
        <end position="21"/>
    </location>
</feature>
<evidence type="ECO:0000259" key="2">
    <source>
        <dbReference type="Pfam" id="PF25116"/>
    </source>
</evidence>
<keyword evidence="1" id="KW-0732">Signal</keyword>
<name>A0AAU7UCM7_9DEIO</name>
<dbReference type="EMBL" id="CP158299">
    <property type="protein sequence ID" value="XBV85799.1"/>
    <property type="molecule type" value="Genomic_DNA"/>
</dbReference>
<dbReference type="KEGG" id="dsc:ABOD76_05705"/>
<dbReference type="AlphaFoldDB" id="A0AAU7UCM7"/>
<evidence type="ECO:0000256" key="1">
    <source>
        <dbReference type="SAM" id="SignalP"/>
    </source>
</evidence>
<organism evidence="3">
    <name type="scientific">Deinococcus sonorensis KR-87</name>
    <dbReference type="NCBI Taxonomy" id="694439"/>
    <lineage>
        <taxon>Bacteria</taxon>
        <taxon>Thermotogati</taxon>
        <taxon>Deinococcota</taxon>
        <taxon>Deinococci</taxon>
        <taxon>Deinococcales</taxon>
        <taxon>Deinococcaceae</taxon>
        <taxon>Deinococcus</taxon>
    </lineage>
</organism>